<comment type="caution">
    <text evidence="2">The sequence shown here is derived from an EMBL/GenBank/DDBJ whole genome shotgun (WGS) entry which is preliminary data.</text>
</comment>
<keyword evidence="1" id="KW-1133">Transmembrane helix</keyword>
<proteinExistence type="predicted"/>
<protein>
    <submittedName>
        <fullName evidence="2">Uncharacterized protein</fullName>
    </submittedName>
</protein>
<keyword evidence="1" id="KW-0472">Membrane</keyword>
<keyword evidence="1" id="KW-0812">Transmembrane</keyword>
<gene>
    <name evidence="2" type="ORF">JNB19_09440</name>
</gene>
<dbReference type="EMBL" id="JAEUAH010000013">
    <property type="protein sequence ID" value="MBM0650970.1"/>
    <property type="molecule type" value="Genomic_DNA"/>
</dbReference>
<evidence type="ECO:0000313" key="3">
    <source>
        <dbReference type="Proteomes" id="UP000603506"/>
    </source>
</evidence>
<dbReference type="RefSeq" id="WP_203093412.1">
    <property type="nucleotide sequence ID" value="NZ_JAESPH010000004.1"/>
</dbReference>
<evidence type="ECO:0000313" key="2">
    <source>
        <dbReference type="EMBL" id="MBM0650970.1"/>
    </source>
</evidence>
<keyword evidence="3" id="KW-1185">Reference proteome</keyword>
<dbReference type="Proteomes" id="UP000603506">
    <property type="component" value="Unassembled WGS sequence"/>
</dbReference>
<name>A0ABS1YX26_9FLAO</name>
<organism evidence="2 3">
    <name type="scientific">Capnocytophaga genosp. AHN8471</name>
    <dbReference type="NCBI Taxonomy" id="327574"/>
    <lineage>
        <taxon>Bacteria</taxon>
        <taxon>Pseudomonadati</taxon>
        <taxon>Bacteroidota</taxon>
        <taxon>Flavobacteriia</taxon>
        <taxon>Flavobacteriales</taxon>
        <taxon>Flavobacteriaceae</taxon>
        <taxon>Capnocytophaga</taxon>
    </lineage>
</organism>
<feature type="transmembrane region" description="Helical" evidence="1">
    <location>
        <begin position="6"/>
        <end position="26"/>
    </location>
</feature>
<accession>A0ABS1YX26</accession>
<evidence type="ECO:0000256" key="1">
    <source>
        <dbReference type="SAM" id="Phobius"/>
    </source>
</evidence>
<sequence length="77" mass="9119">MDENFIKFSIASLFLVILAAPIVLFYENKEKNTIYEVKLSDNTIIRDTLYNKNDCFEDKYGKTYYKSNIIYSKKLSK</sequence>
<reference evidence="2 3" key="1">
    <citation type="submission" date="2021-01" db="EMBL/GenBank/DDBJ databases">
        <title>Evidence that Capnocytophaga endodontalis is a later homotypic synonym for Capnocytophaga genospecies AHN8471, and request for opinion on proposed recognition of strain AHN8471 as type strain of the species.</title>
        <authorList>
            <person name="Nicholson A.C."/>
            <person name="Hopper C.L."/>
            <person name="Gulvik C.A."/>
            <person name="Mcquiston J.R."/>
            <person name="Lau E.F."/>
        </authorList>
    </citation>
    <scope>NUCLEOTIDE SEQUENCE [LARGE SCALE GENOMIC DNA]</scope>
    <source>
        <strain evidence="2 3">AHN9576</strain>
    </source>
</reference>